<dbReference type="AlphaFoldDB" id="A0A2T7NX09"/>
<evidence type="ECO:0000313" key="1">
    <source>
        <dbReference type="EMBL" id="PVD25694.1"/>
    </source>
</evidence>
<sequence length="149" mass="17048">MIKIGTTTPASSMALENKSIVEKTCPISNTADQLVQVNPNLAVAMVYAFVNMCSEQGLTKQETLQAVHMTVFGENEQSPSEDKLTVTDFGGRGNMSECFPYFDLIEIYENESYVMQKLQKSKHLQQTFIKQYWRVFEEYLHAQFYGHLE</sequence>
<accession>A0A2T7NX09</accession>
<keyword evidence="2" id="KW-1185">Reference proteome</keyword>
<name>A0A2T7NX09_POMCA</name>
<dbReference type="OrthoDB" id="195672at2759"/>
<organism evidence="1 2">
    <name type="scientific">Pomacea canaliculata</name>
    <name type="common">Golden apple snail</name>
    <dbReference type="NCBI Taxonomy" id="400727"/>
    <lineage>
        <taxon>Eukaryota</taxon>
        <taxon>Metazoa</taxon>
        <taxon>Spiralia</taxon>
        <taxon>Lophotrochozoa</taxon>
        <taxon>Mollusca</taxon>
        <taxon>Gastropoda</taxon>
        <taxon>Caenogastropoda</taxon>
        <taxon>Architaenioglossa</taxon>
        <taxon>Ampullarioidea</taxon>
        <taxon>Ampullariidae</taxon>
        <taxon>Pomacea</taxon>
    </lineage>
</organism>
<protein>
    <submittedName>
        <fullName evidence="1">Uncharacterized protein</fullName>
    </submittedName>
</protein>
<reference evidence="1 2" key="1">
    <citation type="submission" date="2018-04" db="EMBL/GenBank/DDBJ databases">
        <title>The genome of golden apple snail Pomacea canaliculata provides insight into stress tolerance and invasive adaptation.</title>
        <authorList>
            <person name="Liu C."/>
            <person name="Liu B."/>
            <person name="Ren Y."/>
            <person name="Zhang Y."/>
            <person name="Wang H."/>
            <person name="Li S."/>
            <person name="Jiang F."/>
            <person name="Yin L."/>
            <person name="Zhang G."/>
            <person name="Qian W."/>
            <person name="Fan W."/>
        </authorList>
    </citation>
    <scope>NUCLEOTIDE SEQUENCE [LARGE SCALE GENOMIC DNA]</scope>
    <source>
        <strain evidence="1">SZHN2017</strain>
        <tissue evidence="1">Muscle</tissue>
    </source>
</reference>
<gene>
    <name evidence="1" type="ORF">C0Q70_13354</name>
</gene>
<comment type="caution">
    <text evidence="1">The sequence shown here is derived from an EMBL/GenBank/DDBJ whole genome shotgun (WGS) entry which is preliminary data.</text>
</comment>
<dbReference type="EMBL" id="PZQS01000008">
    <property type="protein sequence ID" value="PVD25694.1"/>
    <property type="molecule type" value="Genomic_DNA"/>
</dbReference>
<evidence type="ECO:0000313" key="2">
    <source>
        <dbReference type="Proteomes" id="UP000245119"/>
    </source>
</evidence>
<dbReference type="STRING" id="400727.A0A2T7NX09"/>
<dbReference type="Proteomes" id="UP000245119">
    <property type="component" value="Linkage Group LG8"/>
</dbReference>
<proteinExistence type="predicted"/>